<evidence type="ECO:0000313" key="2">
    <source>
        <dbReference type="EMBL" id="MBO0517721.1"/>
    </source>
</evidence>
<evidence type="ECO:0000313" key="3">
    <source>
        <dbReference type="Proteomes" id="UP000664167"/>
    </source>
</evidence>
<feature type="transmembrane region" description="Helical" evidence="1">
    <location>
        <begin position="20"/>
        <end position="41"/>
    </location>
</feature>
<keyword evidence="1" id="KW-1133">Transmembrane helix</keyword>
<reference evidence="2" key="1">
    <citation type="submission" date="2021-03" db="EMBL/GenBank/DDBJ databases">
        <title>Streptomyces poriferae sp. nov., a novel marine sponge-derived Actinobacteria species with anti-MRSA activity.</title>
        <authorList>
            <person name="Sandoval-Powers M."/>
            <person name="Kralova S."/>
            <person name="Nguyen G.-S."/>
            <person name="Fawwal D."/>
            <person name="Degnes K."/>
            <person name="Klinkenberg G."/>
            <person name="Sletta H."/>
            <person name="Wentzel A."/>
            <person name="Liles M.R."/>
        </authorList>
    </citation>
    <scope>NUCLEOTIDE SEQUENCE</scope>
    <source>
        <strain evidence="2">DSM 41794</strain>
    </source>
</reference>
<keyword evidence="3" id="KW-1185">Reference proteome</keyword>
<sequence length="93" mass="9826">MLSVVLGGLRTRWVTLAGSFVALALGVGLIATTVLGLAAALDPPVRKPVRFAASPVVVRGTDTLTVGRKTKKLFHPQAVDKELLRELRTLGPV</sequence>
<keyword evidence="1" id="KW-0812">Transmembrane</keyword>
<dbReference type="EMBL" id="JAFLRJ010000793">
    <property type="protein sequence ID" value="MBO0517721.1"/>
    <property type="molecule type" value="Genomic_DNA"/>
</dbReference>
<evidence type="ECO:0000256" key="1">
    <source>
        <dbReference type="SAM" id="Phobius"/>
    </source>
</evidence>
<dbReference type="AlphaFoldDB" id="A0A939FGH4"/>
<accession>A0A939FGH4</accession>
<dbReference type="Proteomes" id="UP000664167">
    <property type="component" value="Unassembled WGS sequence"/>
</dbReference>
<name>A0A939FGH4_9ACTN</name>
<protein>
    <submittedName>
        <fullName evidence="2">ABC transporter permease</fullName>
    </submittedName>
</protein>
<organism evidence="2 3">
    <name type="scientific">Streptomyces beijiangensis</name>
    <dbReference type="NCBI Taxonomy" id="163361"/>
    <lineage>
        <taxon>Bacteria</taxon>
        <taxon>Bacillati</taxon>
        <taxon>Actinomycetota</taxon>
        <taxon>Actinomycetes</taxon>
        <taxon>Kitasatosporales</taxon>
        <taxon>Streptomycetaceae</taxon>
        <taxon>Streptomyces</taxon>
    </lineage>
</organism>
<gene>
    <name evidence="2" type="ORF">J0695_39140</name>
</gene>
<keyword evidence="1" id="KW-0472">Membrane</keyword>
<proteinExistence type="predicted"/>
<comment type="caution">
    <text evidence="2">The sequence shown here is derived from an EMBL/GenBank/DDBJ whole genome shotgun (WGS) entry which is preliminary data.</text>
</comment>
<feature type="non-terminal residue" evidence="2">
    <location>
        <position position="93"/>
    </location>
</feature>